<feature type="compositionally biased region" description="Basic and acidic residues" evidence="2">
    <location>
        <begin position="495"/>
        <end position="538"/>
    </location>
</feature>
<feature type="compositionally biased region" description="Polar residues" evidence="2">
    <location>
        <begin position="179"/>
        <end position="189"/>
    </location>
</feature>
<dbReference type="Pfam" id="PF00076">
    <property type="entry name" value="RRM_1"/>
    <property type="match status" value="1"/>
</dbReference>
<feature type="compositionally biased region" description="Low complexity" evidence="2">
    <location>
        <begin position="262"/>
        <end position="287"/>
    </location>
</feature>
<accession>A0ABQ0GIG7</accession>
<evidence type="ECO:0000313" key="4">
    <source>
        <dbReference type="EMBL" id="GAB1317555.1"/>
    </source>
</evidence>
<sequence>MLGQSRELVAASSLSPLSPAPVPAQSTAVVPKLQDQAASTDEAASHPATPPSAPHHPAAMSSKPGPADVSDTIVVGGDYPDEPHDESDDSIDYGEGEEGQEREQLAPDAANDDYARTFDSPADRQDQSEADEAQPDVSMATESMNSPSAPDPLTSQSPAAAVPPSDPPSPPPPPGLPATNGSAEGTSAPSEHANCESSSEPLSSDSAPDAAQPSTASATAGTKEDTSTASAPAAASAPAPANEDDASVDIQKLVDDITARGTATASPSKPPAQATPTTTQAVSAAPTPSYPSSLPPKPAVPLPPGNLPAIPQPHHSFQTRGPNASAHSAVSMNIVSPAAPHHGTYMSAGAPGVGNEAVSSLPPPPPPTFGGPSHTHAHLQNAHHMPIARDASSGNYHGSSIKHQWEAFQADEKRYTSEAKWERFPEGSRIFIGNLSSERVSKREVFDVFHRFGRLAQISLKNAYGFVQYHTVAEGQAAMQGAQGIELGGRKIHLEISRTQKKKEDRDRSPDRRTPRGGRGNDRYDNGDRGWRRDDYRPARSPSPRRNDGRGSRDGLYSRDRDLNGAGHERRRSRSPARFIRYDNESYRRRSPSPHRRAPSDGDRLDIPRRYGPDVPDVQVLLLQEVSRDFVSWVQAAFHNRGLKTDVMYLNPRFPREAVVQRQVIEGVHAIVDLDYTAQSQGRIPIQVFIRSGSSSVRFEVYQGIDPTVAAQLVLREKSPAGPHLAQSRPAYAPSNYGQSYPTEAPPVGYPYSYSQPAALPTQSQPVAPTPDLASMVGQLDNSALQALLASLQTPQAGHVQPGMAPAPQAAHIDVNALLGNLRNAAAAQALPAPGVPTYGAAPAYASPMGGTIPSGHSGVAGLGGGDTAQQVQTIIDQLKRAAQ</sequence>
<dbReference type="PROSITE" id="PS50102">
    <property type="entry name" value="RRM"/>
    <property type="match status" value="1"/>
</dbReference>
<proteinExistence type="predicted"/>
<dbReference type="Proteomes" id="UP001628179">
    <property type="component" value="Unassembled WGS sequence"/>
</dbReference>
<dbReference type="PANTHER" id="PTHR23295:SF6">
    <property type="entry name" value="NEOSIN, ISOFORM A"/>
    <property type="match status" value="1"/>
</dbReference>
<keyword evidence="1" id="KW-0694">RNA-binding</keyword>
<protein>
    <submittedName>
        <fullName evidence="4">Nuclear polyadenylated RNA-binding protein 3</fullName>
    </submittedName>
</protein>
<organism evidence="4 5">
    <name type="scientific">Madurella fahalii</name>
    <dbReference type="NCBI Taxonomy" id="1157608"/>
    <lineage>
        <taxon>Eukaryota</taxon>
        <taxon>Fungi</taxon>
        <taxon>Dikarya</taxon>
        <taxon>Ascomycota</taxon>
        <taxon>Pezizomycotina</taxon>
        <taxon>Sordariomycetes</taxon>
        <taxon>Sordariomycetidae</taxon>
        <taxon>Sordariales</taxon>
        <taxon>Sordariales incertae sedis</taxon>
        <taxon>Madurella</taxon>
    </lineage>
</organism>
<feature type="region of interest" description="Disordered" evidence="2">
    <location>
        <begin position="495"/>
        <end position="610"/>
    </location>
</feature>
<evidence type="ECO:0000313" key="5">
    <source>
        <dbReference type="Proteomes" id="UP001628179"/>
    </source>
</evidence>
<evidence type="ECO:0000256" key="1">
    <source>
        <dbReference type="PROSITE-ProRule" id="PRU00176"/>
    </source>
</evidence>
<reference evidence="4 5" key="1">
    <citation type="submission" date="2024-09" db="EMBL/GenBank/DDBJ databases">
        <title>Itraconazole resistance in Madurella fahalii resulting from another homologue of gene encoding cytochrome P450 14-alpha sterol demethylase (CYP51).</title>
        <authorList>
            <person name="Yoshioka I."/>
            <person name="Fahal A.H."/>
            <person name="Kaneko S."/>
            <person name="Yaguchi T."/>
        </authorList>
    </citation>
    <scope>NUCLEOTIDE SEQUENCE [LARGE SCALE GENOMIC DNA]</scope>
    <source>
        <strain evidence="4 5">IFM 68171</strain>
    </source>
</reference>
<feature type="compositionally biased region" description="Low complexity" evidence="2">
    <location>
        <begin position="227"/>
        <end position="241"/>
    </location>
</feature>
<feature type="compositionally biased region" description="Acidic residues" evidence="2">
    <location>
        <begin position="79"/>
        <end position="98"/>
    </location>
</feature>
<dbReference type="RefSeq" id="XP_070919286.1">
    <property type="nucleotide sequence ID" value="XM_071063185.1"/>
</dbReference>
<evidence type="ECO:0000256" key="2">
    <source>
        <dbReference type="SAM" id="MobiDB-lite"/>
    </source>
</evidence>
<gene>
    <name evidence="4" type="primary">NAB3</name>
    <name evidence="4" type="ORF">MFIFM68171_07765</name>
</gene>
<dbReference type="Gene3D" id="3.30.70.330">
    <property type="match status" value="1"/>
</dbReference>
<dbReference type="InterPro" id="IPR052600">
    <property type="entry name" value="Nuc_rcpt_coact/corep"/>
</dbReference>
<dbReference type="GeneID" id="98178508"/>
<dbReference type="SMART" id="SM00360">
    <property type="entry name" value="RRM"/>
    <property type="match status" value="1"/>
</dbReference>
<feature type="compositionally biased region" description="Low complexity" evidence="2">
    <location>
        <begin position="8"/>
        <end position="17"/>
    </location>
</feature>
<dbReference type="PANTHER" id="PTHR23295">
    <property type="entry name" value="NUCLEAR RECEPTOR COACTIVATOR 5-RELATED"/>
    <property type="match status" value="1"/>
</dbReference>
<feature type="compositionally biased region" description="Basic and acidic residues" evidence="2">
    <location>
        <begin position="545"/>
        <end position="563"/>
    </location>
</feature>
<dbReference type="InterPro" id="IPR012677">
    <property type="entry name" value="Nucleotide-bd_a/b_plait_sf"/>
</dbReference>
<comment type="caution">
    <text evidence="4">The sequence shown here is derived from an EMBL/GenBank/DDBJ whole genome shotgun (WGS) entry which is preliminary data.</text>
</comment>
<feature type="compositionally biased region" description="Basic and acidic residues" evidence="2">
    <location>
        <begin position="598"/>
        <end position="610"/>
    </location>
</feature>
<feature type="compositionally biased region" description="Low complexity" evidence="2">
    <location>
        <begin position="196"/>
        <end position="220"/>
    </location>
</feature>
<keyword evidence="5" id="KW-1185">Reference proteome</keyword>
<evidence type="ECO:0000259" key="3">
    <source>
        <dbReference type="PROSITE" id="PS50102"/>
    </source>
</evidence>
<feature type="compositionally biased region" description="Basic and acidic residues" evidence="2">
    <location>
        <begin position="113"/>
        <end position="127"/>
    </location>
</feature>
<name>A0ABQ0GIG7_9PEZI</name>
<dbReference type="EMBL" id="BAAFSV010000004">
    <property type="protein sequence ID" value="GAB1317555.1"/>
    <property type="molecule type" value="Genomic_DNA"/>
</dbReference>
<feature type="compositionally biased region" description="Pro residues" evidence="2">
    <location>
        <begin position="164"/>
        <end position="176"/>
    </location>
</feature>
<feature type="domain" description="RRM" evidence="3">
    <location>
        <begin position="428"/>
        <end position="499"/>
    </location>
</feature>
<dbReference type="InterPro" id="IPR000504">
    <property type="entry name" value="RRM_dom"/>
</dbReference>
<feature type="compositionally biased region" description="Pro residues" evidence="2">
    <location>
        <begin position="293"/>
        <end position="306"/>
    </location>
</feature>
<dbReference type="InterPro" id="IPR035979">
    <property type="entry name" value="RBD_domain_sf"/>
</dbReference>
<dbReference type="SUPFAM" id="SSF54928">
    <property type="entry name" value="RNA-binding domain, RBD"/>
    <property type="match status" value="1"/>
</dbReference>
<feature type="compositionally biased region" description="Low complexity" evidence="2">
    <location>
        <begin position="55"/>
        <end position="64"/>
    </location>
</feature>
<feature type="region of interest" description="Disordered" evidence="2">
    <location>
        <begin position="1"/>
        <end position="312"/>
    </location>
</feature>